<name>A0A9Q0M614_BLOTA</name>
<feature type="signal peptide" evidence="2">
    <location>
        <begin position="1"/>
        <end position="17"/>
    </location>
</feature>
<dbReference type="Proteomes" id="UP001142055">
    <property type="component" value="Chromosome 2"/>
</dbReference>
<keyword evidence="4" id="KW-1185">Reference proteome</keyword>
<evidence type="ECO:0000256" key="1">
    <source>
        <dbReference type="PROSITE-ProRule" id="PRU00497"/>
    </source>
</evidence>
<keyword evidence="1" id="KW-0193">Cuticle</keyword>
<protein>
    <submittedName>
        <fullName evidence="3">Uncharacterized protein</fullName>
    </submittedName>
</protein>
<gene>
    <name evidence="3" type="ORF">RDWZM_005878</name>
</gene>
<proteinExistence type="predicted"/>
<dbReference type="PANTHER" id="PTHR10380">
    <property type="entry name" value="CUTICLE PROTEIN"/>
    <property type="match status" value="1"/>
</dbReference>
<dbReference type="Pfam" id="PF00379">
    <property type="entry name" value="Chitin_bind_4"/>
    <property type="match status" value="1"/>
</dbReference>
<comment type="caution">
    <text evidence="3">The sequence shown here is derived from an EMBL/GenBank/DDBJ whole genome shotgun (WGS) entry which is preliminary data.</text>
</comment>
<dbReference type="GO" id="GO:0062129">
    <property type="term" value="C:chitin-based extracellular matrix"/>
    <property type="evidence" value="ECO:0007669"/>
    <property type="project" value="TreeGrafter"/>
</dbReference>
<dbReference type="InterPro" id="IPR050468">
    <property type="entry name" value="Cuticle_Struct_Prot"/>
</dbReference>
<accession>A0A9Q0M614</accession>
<dbReference type="InterPro" id="IPR000618">
    <property type="entry name" value="Insect_cuticle"/>
</dbReference>
<dbReference type="PROSITE" id="PS51155">
    <property type="entry name" value="CHIT_BIND_RR_2"/>
    <property type="match status" value="1"/>
</dbReference>
<reference evidence="3" key="1">
    <citation type="submission" date="2022-12" db="EMBL/GenBank/DDBJ databases">
        <title>Genome assemblies of Blomia tropicalis.</title>
        <authorList>
            <person name="Cui Y."/>
        </authorList>
    </citation>
    <scope>NUCLEOTIDE SEQUENCE</scope>
    <source>
        <tissue evidence="3">Adult mites</tissue>
    </source>
</reference>
<keyword evidence="2" id="KW-0732">Signal</keyword>
<dbReference type="GO" id="GO:0008010">
    <property type="term" value="F:structural constituent of chitin-based larval cuticle"/>
    <property type="evidence" value="ECO:0007669"/>
    <property type="project" value="TreeGrafter"/>
</dbReference>
<dbReference type="EMBL" id="JAPWDV010000002">
    <property type="protein sequence ID" value="KAJ6220066.1"/>
    <property type="molecule type" value="Genomic_DNA"/>
</dbReference>
<feature type="chain" id="PRO_5040441580" evidence="2">
    <location>
        <begin position="18"/>
        <end position="230"/>
    </location>
</feature>
<evidence type="ECO:0000313" key="4">
    <source>
        <dbReference type="Proteomes" id="UP001142055"/>
    </source>
</evidence>
<dbReference type="OrthoDB" id="6515020at2759"/>
<dbReference type="AlphaFoldDB" id="A0A9Q0M614"/>
<evidence type="ECO:0000256" key="2">
    <source>
        <dbReference type="SAM" id="SignalP"/>
    </source>
</evidence>
<evidence type="ECO:0000313" key="3">
    <source>
        <dbReference type="EMBL" id="KAJ6220066.1"/>
    </source>
</evidence>
<sequence length="230" mass="26565">MQYHFVILLIGVIYCDGIPVHNIKFRPNDINKPVRRSNNIRPLRTFSNPSKPIIILTQPKQFKPLKKFNPLKPLKLSRPLNFAKPTKPISMPFKPFKSSTGVNSLFGKNAFERSRIQPSRNGGIWYKSGASKPNSQIWRQDTAPGAYTWGYKWIDEHGTQMFREEEADGRGTVWGRYSFREASGRLRIVEYISDQNGFRTRVRSNEEGFVTSNPANAQFLRFEDENNIPD</sequence>
<organism evidence="3 4">
    <name type="scientific">Blomia tropicalis</name>
    <name type="common">Mite</name>
    <dbReference type="NCBI Taxonomy" id="40697"/>
    <lineage>
        <taxon>Eukaryota</taxon>
        <taxon>Metazoa</taxon>
        <taxon>Ecdysozoa</taxon>
        <taxon>Arthropoda</taxon>
        <taxon>Chelicerata</taxon>
        <taxon>Arachnida</taxon>
        <taxon>Acari</taxon>
        <taxon>Acariformes</taxon>
        <taxon>Sarcoptiformes</taxon>
        <taxon>Astigmata</taxon>
        <taxon>Glycyphagoidea</taxon>
        <taxon>Echimyopodidae</taxon>
        <taxon>Blomia</taxon>
    </lineage>
</organism>